<protein>
    <submittedName>
        <fullName evidence="1">Uncharacterized protein</fullName>
    </submittedName>
</protein>
<evidence type="ECO:0000313" key="2">
    <source>
        <dbReference type="Proteomes" id="UP001066276"/>
    </source>
</evidence>
<name>A0AAV7LYY4_PLEWA</name>
<keyword evidence="2" id="KW-1185">Reference proteome</keyword>
<reference evidence="1" key="1">
    <citation type="journal article" date="2022" name="bioRxiv">
        <title>Sequencing and chromosome-scale assembly of the giantPleurodeles waltlgenome.</title>
        <authorList>
            <person name="Brown T."/>
            <person name="Elewa A."/>
            <person name="Iarovenko S."/>
            <person name="Subramanian E."/>
            <person name="Araus A.J."/>
            <person name="Petzold A."/>
            <person name="Susuki M."/>
            <person name="Suzuki K.-i.T."/>
            <person name="Hayashi T."/>
            <person name="Toyoda A."/>
            <person name="Oliveira C."/>
            <person name="Osipova E."/>
            <person name="Leigh N.D."/>
            <person name="Simon A."/>
            <person name="Yun M.H."/>
        </authorList>
    </citation>
    <scope>NUCLEOTIDE SEQUENCE</scope>
    <source>
        <strain evidence="1">20211129_DDA</strain>
        <tissue evidence="1">Liver</tissue>
    </source>
</reference>
<dbReference type="AlphaFoldDB" id="A0AAV7LYY4"/>
<dbReference type="Proteomes" id="UP001066276">
    <property type="component" value="Chromosome 10"/>
</dbReference>
<evidence type="ECO:0000313" key="1">
    <source>
        <dbReference type="EMBL" id="KAJ1096416.1"/>
    </source>
</evidence>
<proteinExistence type="predicted"/>
<accession>A0AAV7LYY4</accession>
<comment type="caution">
    <text evidence="1">The sequence shown here is derived from an EMBL/GenBank/DDBJ whole genome shotgun (WGS) entry which is preliminary data.</text>
</comment>
<gene>
    <name evidence="1" type="ORF">NDU88_001558</name>
</gene>
<organism evidence="1 2">
    <name type="scientific">Pleurodeles waltl</name>
    <name type="common">Iberian ribbed newt</name>
    <dbReference type="NCBI Taxonomy" id="8319"/>
    <lineage>
        <taxon>Eukaryota</taxon>
        <taxon>Metazoa</taxon>
        <taxon>Chordata</taxon>
        <taxon>Craniata</taxon>
        <taxon>Vertebrata</taxon>
        <taxon>Euteleostomi</taxon>
        <taxon>Amphibia</taxon>
        <taxon>Batrachia</taxon>
        <taxon>Caudata</taxon>
        <taxon>Salamandroidea</taxon>
        <taxon>Salamandridae</taxon>
        <taxon>Pleurodelinae</taxon>
        <taxon>Pleurodeles</taxon>
    </lineage>
</organism>
<dbReference type="EMBL" id="JANPWB010000014">
    <property type="protein sequence ID" value="KAJ1096416.1"/>
    <property type="molecule type" value="Genomic_DNA"/>
</dbReference>
<sequence>MLAISLAGFSNLCATVTKDCTSKSECRGVLTDTLPVMKLSEDSLKPHLPFQGETAVSPHDSGSLRLTVGLQSTFAKVIDTGSLTETLLPPPTGSVPCPARGDIIIWMCGHSFVKWAAKQAMMRKHEKQVGLDGLKIRVEWHGCGNEMERVDPDEFELLVGVTSSPAPLARALACRRRHGLTARQSEARFLPSAQLEKSRTTWGT</sequence>